<name>A0A2N3L554_9PROT</name>
<gene>
    <name evidence="2" type="ORF">COO92_13705</name>
</gene>
<dbReference type="RefSeq" id="WP_101303349.1">
    <property type="nucleotide sequence ID" value="NZ_NXGX01000005.1"/>
</dbReference>
<dbReference type="EMBL" id="NXGX01000005">
    <property type="protein sequence ID" value="PKR57820.1"/>
    <property type="molecule type" value="Genomic_DNA"/>
</dbReference>
<comment type="caution">
    <text evidence="2">The sequence shown here is derived from an EMBL/GenBank/DDBJ whole genome shotgun (WGS) entry which is preliminary data.</text>
</comment>
<dbReference type="Gene3D" id="3.30.300.90">
    <property type="entry name" value="BolA-like"/>
    <property type="match status" value="1"/>
</dbReference>
<dbReference type="InterPro" id="IPR036065">
    <property type="entry name" value="BolA-like_sf"/>
</dbReference>
<dbReference type="AlphaFoldDB" id="A0A2N3L554"/>
<keyword evidence="3" id="KW-1185">Reference proteome</keyword>
<organism evidence="2 3">
    <name type="scientific">Thalassospira lohafexi</name>
    <dbReference type="NCBI Taxonomy" id="744227"/>
    <lineage>
        <taxon>Bacteria</taxon>
        <taxon>Pseudomonadati</taxon>
        <taxon>Pseudomonadota</taxon>
        <taxon>Alphaproteobacteria</taxon>
        <taxon>Rhodospirillales</taxon>
        <taxon>Thalassospiraceae</taxon>
        <taxon>Thalassospira</taxon>
    </lineage>
</organism>
<evidence type="ECO:0000313" key="3">
    <source>
        <dbReference type="Proteomes" id="UP000233332"/>
    </source>
</evidence>
<dbReference type="GO" id="GO:0016226">
    <property type="term" value="P:iron-sulfur cluster assembly"/>
    <property type="evidence" value="ECO:0007669"/>
    <property type="project" value="TreeGrafter"/>
</dbReference>
<dbReference type="PANTHER" id="PTHR46230:SF7">
    <property type="entry name" value="BOLA-LIKE PROTEIN 1"/>
    <property type="match status" value="1"/>
</dbReference>
<evidence type="ECO:0000313" key="2">
    <source>
        <dbReference type="EMBL" id="PKR57820.1"/>
    </source>
</evidence>
<dbReference type="SUPFAM" id="SSF82657">
    <property type="entry name" value="BolA-like"/>
    <property type="match status" value="1"/>
</dbReference>
<comment type="similarity">
    <text evidence="1">Belongs to the BolA/IbaG family.</text>
</comment>
<dbReference type="InterPro" id="IPR002634">
    <property type="entry name" value="BolA"/>
</dbReference>
<dbReference type="PIRSF" id="PIRSF003113">
    <property type="entry name" value="BolA"/>
    <property type="match status" value="1"/>
</dbReference>
<proteinExistence type="inferred from homology"/>
<dbReference type="Proteomes" id="UP000233332">
    <property type="component" value="Unassembled WGS sequence"/>
</dbReference>
<reference evidence="2 3" key="1">
    <citation type="submission" date="2017-09" db="EMBL/GenBank/DDBJ databases">
        <title>Biodiversity and function of Thalassospira species in the particle-attached aromatic-hydrocarbon-degrading consortia from the surface seawater of the China South Sea.</title>
        <authorList>
            <person name="Dong C."/>
            <person name="Lai Q."/>
            <person name="Shao Z."/>
        </authorList>
    </citation>
    <scope>NUCLEOTIDE SEQUENCE [LARGE SCALE GENOMIC DNA]</scope>
    <source>
        <strain evidence="2 3">139Z-12</strain>
    </source>
</reference>
<protein>
    <submittedName>
        <fullName evidence="2">BolA family transcriptional regulator</fullName>
    </submittedName>
</protein>
<sequence length="98" mass="10878">MQVANQIRDILTKEFTPAKLEIIDDSSKHAGHSGADPRGESHFSVLVVSDKFDGENRVSRQRLVYSALDELLKDRVHALALKTMTPAEYEAAAAQRNT</sequence>
<dbReference type="PANTHER" id="PTHR46230">
    <property type="match status" value="1"/>
</dbReference>
<accession>A0A2N3L554</accession>
<dbReference type="Pfam" id="PF01722">
    <property type="entry name" value="BolA"/>
    <property type="match status" value="1"/>
</dbReference>
<evidence type="ECO:0000256" key="1">
    <source>
        <dbReference type="RuleBase" id="RU003860"/>
    </source>
</evidence>